<feature type="domain" description="JmjC" evidence="5">
    <location>
        <begin position="1119"/>
        <end position="1285"/>
    </location>
</feature>
<feature type="compositionally biased region" description="Basic and acidic residues" evidence="3">
    <location>
        <begin position="641"/>
        <end position="657"/>
    </location>
</feature>
<dbReference type="SMART" id="SM00545">
    <property type="entry name" value="JmjN"/>
    <property type="match status" value="1"/>
</dbReference>
<reference evidence="6" key="1">
    <citation type="journal article" date="2013" name="Genetics">
        <title>The draft genome and transcriptome of Panagrellus redivivus are shaped by the harsh demands of a free-living lifestyle.</title>
        <authorList>
            <person name="Srinivasan J."/>
            <person name="Dillman A.R."/>
            <person name="Macchietto M.G."/>
            <person name="Heikkinen L."/>
            <person name="Lakso M."/>
            <person name="Fracchia K.M."/>
            <person name="Antoshechkin I."/>
            <person name="Mortazavi A."/>
            <person name="Wong G."/>
            <person name="Sternberg P.W."/>
        </authorList>
    </citation>
    <scope>NUCLEOTIDE SEQUENCE [LARGE SCALE GENOMIC DNA]</scope>
    <source>
        <strain evidence="6">MT8872</strain>
    </source>
</reference>
<reference evidence="7" key="2">
    <citation type="submission" date="2020-10" db="UniProtKB">
        <authorList>
            <consortium name="WormBaseParasite"/>
        </authorList>
    </citation>
    <scope>IDENTIFICATION</scope>
</reference>
<dbReference type="Gene3D" id="2.60.120.650">
    <property type="entry name" value="Cupin"/>
    <property type="match status" value="2"/>
</dbReference>
<feature type="compositionally biased region" description="Low complexity" evidence="3">
    <location>
        <begin position="627"/>
        <end position="640"/>
    </location>
</feature>
<dbReference type="GO" id="GO:0034647">
    <property type="term" value="F:histone H3K4me/H3K4me2/H3K4me3 demethylase activity"/>
    <property type="evidence" value="ECO:0007669"/>
    <property type="project" value="TreeGrafter"/>
</dbReference>
<feature type="compositionally biased region" description="Pro residues" evidence="3">
    <location>
        <begin position="2017"/>
        <end position="2026"/>
    </location>
</feature>
<feature type="region of interest" description="Disordered" evidence="3">
    <location>
        <begin position="1742"/>
        <end position="1836"/>
    </location>
</feature>
<feature type="compositionally biased region" description="Low complexity" evidence="3">
    <location>
        <begin position="2793"/>
        <end position="2807"/>
    </location>
</feature>
<feature type="compositionally biased region" description="Low complexity" evidence="3">
    <location>
        <begin position="2750"/>
        <end position="2762"/>
    </location>
</feature>
<evidence type="ECO:0000256" key="1">
    <source>
        <dbReference type="ARBA" id="ARBA00022723"/>
    </source>
</evidence>
<feature type="compositionally biased region" description="Low complexity" evidence="3">
    <location>
        <begin position="2719"/>
        <end position="2737"/>
    </location>
</feature>
<protein>
    <submittedName>
        <fullName evidence="7">SET domain-containing protein</fullName>
    </submittedName>
</protein>
<dbReference type="InterPro" id="IPR003347">
    <property type="entry name" value="JmjC_dom"/>
</dbReference>
<dbReference type="GO" id="GO:0000785">
    <property type="term" value="C:chromatin"/>
    <property type="evidence" value="ECO:0007669"/>
    <property type="project" value="TreeGrafter"/>
</dbReference>
<feature type="region of interest" description="Disordered" evidence="3">
    <location>
        <begin position="837"/>
        <end position="927"/>
    </location>
</feature>
<feature type="region of interest" description="Disordered" evidence="3">
    <location>
        <begin position="989"/>
        <end position="1020"/>
    </location>
</feature>
<name>A0A7E4ZY19_PANRE</name>
<dbReference type="PROSITE" id="PS51183">
    <property type="entry name" value="JMJN"/>
    <property type="match status" value="1"/>
</dbReference>
<feature type="compositionally biased region" description="Basic and acidic residues" evidence="3">
    <location>
        <begin position="1742"/>
        <end position="1756"/>
    </location>
</feature>
<feature type="region of interest" description="Disordered" evidence="3">
    <location>
        <begin position="1627"/>
        <end position="1725"/>
    </location>
</feature>
<dbReference type="Proteomes" id="UP000492821">
    <property type="component" value="Unassembled WGS sequence"/>
</dbReference>
<evidence type="ECO:0000259" key="4">
    <source>
        <dbReference type="PROSITE" id="PS51183"/>
    </source>
</evidence>
<dbReference type="PANTHER" id="PTHR10694">
    <property type="entry name" value="LYSINE-SPECIFIC DEMETHYLASE"/>
    <property type="match status" value="1"/>
</dbReference>
<feature type="compositionally biased region" description="Basic residues" evidence="3">
    <location>
        <begin position="2665"/>
        <end position="2675"/>
    </location>
</feature>
<feature type="region of interest" description="Disordered" evidence="3">
    <location>
        <begin position="1502"/>
        <end position="1560"/>
    </location>
</feature>
<keyword evidence="1" id="KW-0479">Metal-binding</keyword>
<dbReference type="Pfam" id="PF21323">
    <property type="entry name" value="KDM5_C-hel"/>
    <property type="match status" value="1"/>
</dbReference>
<evidence type="ECO:0000256" key="2">
    <source>
        <dbReference type="ARBA" id="ARBA00023004"/>
    </source>
</evidence>
<feature type="compositionally biased region" description="Polar residues" evidence="3">
    <location>
        <begin position="584"/>
        <end position="593"/>
    </location>
</feature>
<organism evidence="6 7">
    <name type="scientific">Panagrellus redivivus</name>
    <name type="common">Microworm</name>
    <dbReference type="NCBI Taxonomy" id="6233"/>
    <lineage>
        <taxon>Eukaryota</taxon>
        <taxon>Metazoa</taxon>
        <taxon>Ecdysozoa</taxon>
        <taxon>Nematoda</taxon>
        <taxon>Chromadorea</taxon>
        <taxon>Rhabditida</taxon>
        <taxon>Tylenchina</taxon>
        <taxon>Panagrolaimomorpha</taxon>
        <taxon>Panagrolaimoidea</taxon>
        <taxon>Panagrolaimidae</taxon>
        <taxon>Panagrellus</taxon>
    </lineage>
</organism>
<feature type="compositionally biased region" description="Acidic residues" evidence="3">
    <location>
        <begin position="877"/>
        <end position="894"/>
    </location>
</feature>
<evidence type="ECO:0000259" key="5">
    <source>
        <dbReference type="PROSITE" id="PS51184"/>
    </source>
</evidence>
<feature type="compositionally biased region" description="Polar residues" evidence="3">
    <location>
        <begin position="1651"/>
        <end position="1663"/>
    </location>
</feature>
<feature type="compositionally biased region" description="Basic and acidic residues" evidence="3">
    <location>
        <begin position="1515"/>
        <end position="1535"/>
    </location>
</feature>
<feature type="compositionally biased region" description="Low complexity" evidence="3">
    <location>
        <begin position="2770"/>
        <end position="2785"/>
    </location>
</feature>
<feature type="compositionally biased region" description="Polar residues" evidence="3">
    <location>
        <begin position="1867"/>
        <end position="1878"/>
    </location>
</feature>
<dbReference type="GO" id="GO:0005634">
    <property type="term" value="C:nucleus"/>
    <property type="evidence" value="ECO:0007669"/>
    <property type="project" value="TreeGrafter"/>
</dbReference>
<feature type="region of interest" description="Disordered" evidence="3">
    <location>
        <begin position="2719"/>
        <end position="2829"/>
    </location>
</feature>
<feature type="compositionally biased region" description="Basic residues" evidence="3">
    <location>
        <begin position="1943"/>
        <end position="1959"/>
    </location>
</feature>
<dbReference type="SUPFAM" id="SSF51197">
    <property type="entry name" value="Clavaminate synthase-like"/>
    <property type="match status" value="1"/>
</dbReference>
<feature type="compositionally biased region" description="Acidic residues" evidence="3">
    <location>
        <begin position="47"/>
        <end position="64"/>
    </location>
</feature>
<feature type="compositionally biased region" description="Low complexity" evidence="3">
    <location>
        <begin position="995"/>
        <end position="1011"/>
    </location>
</feature>
<feature type="domain" description="JmjN" evidence="4">
    <location>
        <begin position="286"/>
        <end position="327"/>
    </location>
</feature>
<feature type="compositionally biased region" description="Basic and acidic residues" evidence="3">
    <location>
        <begin position="32"/>
        <end position="46"/>
    </location>
</feature>
<evidence type="ECO:0000313" key="7">
    <source>
        <dbReference type="WBParaSite" id="Pan_g24136.t1"/>
    </source>
</evidence>
<feature type="region of interest" description="Disordered" evidence="3">
    <location>
        <begin position="1861"/>
        <end position="2005"/>
    </location>
</feature>
<keyword evidence="6" id="KW-1185">Reference proteome</keyword>
<dbReference type="SMART" id="SM00558">
    <property type="entry name" value="JmjC"/>
    <property type="match status" value="1"/>
</dbReference>
<feature type="compositionally biased region" description="Acidic residues" evidence="3">
    <location>
        <begin position="734"/>
        <end position="769"/>
    </location>
</feature>
<feature type="region of interest" description="Disordered" evidence="3">
    <location>
        <begin position="717"/>
        <end position="817"/>
    </location>
</feature>
<dbReference type="PANTHER" id="PTHR10694:SF33">
    <property type="entry name" value="LYSINE-SPECIFIC DEMETHYLASE 5"/>
    <property type="match status" value="1"/>
</dbReference>
<dbReference type="InterPro" id="IPR048615">
    <property type="entry name" value="KDM5_C-hel"/>
</dbReference>
<dbReference type="Pfam" id="PF02373">
    <property type="entry name" value="JmjC"/>
    <property type="match status" value="1"/>
</dbReference>
<feature type="compositionally biased region" description="Acidic residues" evidence="3">
    <location>
        <begin position="795"/>
        <end position="807"/>
    </location>
</feature>
<feature type="region of interest" description="Disordered" evidence="3">
    <location>
        <begin position="151"/>
        <end position="230"/>
    </location>
</feature>
<feature type="compositionally biased region" description="Low complexity" evidence="3">
    <location>
        <begin position="1632"/>
        <end position="1643"/>
    </location>
</feature>
<feature type="region of interest" description="Disordered" evidence="3">
    <location>
        <begin position="2010"/>
        <end position="2029"/>
    </location>
</feature>
<dbReference type="InterPro" id="IPR003349">
    <property type="entry name" value="JmjN"/>
</dbReference>
<feature type="compositionally biased region" description="Low complexity" evidence="3">
    <location>
        <begin position="1778"/>
        <end position="1790"/>
    </location>
</feature>
<feature type="compositionally biased region" description="Basic and acidic residues" evidence="3">
    <location>
        <begin position="837"/>
        <end position="846"/>
    </location>
</feature>
<feature type="compositionally biased region" description="Low complexity" evidence="3">
    <location>
        <begin position="1879"/>
        <end position="1896"/>
    </location>
</feature>
<evidence type="ECO:0000256" key="3">
    <source>
        <dbReference type="SAM" id="MobiDB-lite"/>
    </source>
</evidence>
<accession>A0A7E4ZY19</accession>
<dbReference type="Pfam" id="PF02375">
    <property type="entry name" value="JmjN"/>
    <property type="match status" value="1"/>
</dbReference>
<dbReference type="GO" id="GO:0006355">
    <property type="term" value="P:regulation of DNA-templated transcription"/>
    <property type="evidence" value="ECO:0007669"/>
    <property type="project" value="TreeGrafter"/>
</dbReference>
<feature type="compositionally biased region" description="Polar residues" evidence="3">
    <location>
        <begin position="1757"/>
        <end position="1777"/>
    </location>
</feature>
<keyword evidence="2" id="KW-0408">Iron</keyword>
<feature type="region of interest" description="Disordered" evidence="3">
    <location>
        <begin position="2654"/>
        <end position="2704"/>
    </location>
</feature>
<feature type="region of interest" description="Disordered" evidence="3">
    <location>
        <begin position="479"/>
        <end position="669"/>
    </location>
</feature>
<feature type="region of interest" description="Disordered" evidence="3">
    <location>
        <begin position="1"/>
        <end position="64"/>
    </location>
</feature>
<proteinExistence type="predicted"/>
<evidence type="ECO:0000313" key="6">
    <source>
        <dbReference type="Proteomes" id="UP000492821"/>
    </source>
</evidence>
<feature type="compositionally biased region" description="Acidic residues" evidence="3">
    <location>
        <begin position="847"/>
        <end position="869"/>
    </location>
</feature>
<dbReference type="WBParaSite" id="Pan_g24136.t1">
    <property type="protein sequence ID" value="Pan_g24136.t1"/>
    <property type="gene ID" value="Pan_g24136"/>
</dbReference>
<dbReference type="PROSITE" id="PS51184">
    <property type="entry name" value="JMJC"/>
    <property type="match status" value="1"/>
</dbReference>
<sequence>MVDAMDPSTDAVIDEPASGTTDLTVEETVTDSTEKTAEDAEKKPEDPASEDDYDLSDEDDVEDRPEEILKFADEMFQKQYGSYSDEVWQQLVKDDVAYQTALCEQRKKYYESQMAKQEELVRIALAKWEEIEREEKLAEEKAAEAILNGTAVQSEVPAEAPVSSDVPVVPETAVPTDAPVPMDTSAPSEPSTVEDVLNNIATSSTEPSPPTSDPPADSSEPQPSTSMEDDDDYVYVSRRWVYYKRKVNAIEAKLRVLKNGSKCIHNKKPKPKYIDCYDNANMPPFAKTFYPTAEEFSNPFDYVETIKKEGRYYGVIKIVPPKEFKPPFSLSRDLTFKPRTQRLCITDAFNKEHHMLRAKMLKFYAHDPAKCAVAKFGDVTLNLAIFFLSIDDHRVRYNGFDSPAKPCPARSRCSRYLNKVNEARWIAVANDCLIDPEYAPALEFYYYSVVSKFRAALRVEQILRMRYRKGLSHGLDEIYDTTEEPTVDGRRRKRAKPEDGEEPTVATGDAADPIVLDDDTETAGPQAEDESPKAPAESETANEKADETEIIVLEVEPEPKKRKLDEEAEPSSSEPLENGDRSGSKSPSMQSSAEPEAVGTNESDEVIVVKTIPLITIDGTPSPTPAPDAAVADAPTAASDGKPDDPKSVTDESKADNETSDNAPTRILPYISPRRIKRLLRVMKRKLAKDDYEAIMSLPEEEKMLFIARVLGVRIPKPRPSYRKKEEPELVPASDEEVVSESDDEVEDEGDDDVEEVEDAEQEEPEASEPEPTSSKPKRKEMMFSIYLNPNGETEMVEEEVEVDDVPGDDRPLEEQECTEIPFEIAEKLLPTRIKAVADEVAAHEEKEEEEEPEPMDTEVDAEDDEDAEIEPKGGEIDDNDNEIDTTVMDDDESPPPTPVPGEETPSEAAGAPNIRRSSRKATAAAVQKISTITGAVNRPTRGYVPRPRVKRFKDEGPIIEDANVVEMSKHLPYEGVREPEAVPIIKPVRRRGRPAAASATPAPESSVPATEETDEEPEPFEIDAEMRATYFKSTPRYSLQRFQDEMNQFKAEYFGVDNPKEVNVRDVERAFWKNVGDINSELFAFYGADLNSGNFGSGFPLRPKKKELFDAMTDEQKKYAMHPWNLNNMPIAPQSVFHHLEENISGMTIPWVYVGSCFSLFCWHVEDHWTYSINYMHEGDTKVWYGVPEACAAKFDSLMSRLAPEMSEEFPDLMHHMSTMVHPTVLMNHGIRTYTVHQNVGEIVITFPRAYHGGFNAGYNVAEAVNFAPYDWLAQGRVCLQNYAETSRGCVFAHDDLVLSMVRNADRLHPSMYIPICKELSAMFLRDNSFRNFLFQQEFDFTRPMVSLGETLYNEDVRSCVVCNTLLRGSAIMCKHMRISCPTHYKRICKRCPPESLHFASAQSPYILLRMLHKFATIHPVWEDIKAYLRIMTHKLKDVHKITTPEDLKTLLKSRRYFHTAKYPVLDVFVEFEKAWVDALPALRDFVKNFRSGNFPPKVGCGASPEASDAAHVSTEKESLAEKADAIDPPHTGEESQLVVSPPERELKERVPTAATAPTTYEDIAATTSENIQAQNSGSSNGVVRPSPYSLEDLYLAKGVQPPLSTSVSSGASTADVNVLSAHGAKDDHNAAATTAHTSTAAPKPMATLRTPSSSESPNDPLTYSGKVTMDRPVDNDADATMYYESPPDDYESPGAPLPPPSSSPQFDYPYLEPVPEEYDPPMAPLNRDVYEMKFGPYGFDKKEDEVRVMEHDSESGISTEPGSHENAVSTEQSIFSPTESSNSSVTSPAQAAESEPEPIPCSSTDPPPKRRYYDSDSGESSEDEHYYDDIFDVDDEPYNQQTAEDAEHVETAAIEVEVEEKTANPEPQKNMLTQARPSPQLSPSLLLKKASSMPAPEPEPFLVSMEVDTHDRTRSGSAHNVVIVITPPEEEQEAEQAPKAKPGRRSKGKRPAAKRRRSEPGSSKPETVRSKAKSSEAGPSCSTAAKRTTRSKETLTVDSVVRRRSPRFTQVEFRLPPPSPPRSRPSPREFFAKLDARRAKKNMPLITAGPQGKMYELPSREVLLQMKADLNYPKKRLSKSVFDKTLADLDMVGDPNDPANVYIRKNAKRSRWILHCYLIWQAVTTNAGDGLRQMVNRCEKKGLNFHTGRIFNIQIRDVKILAKEGKRYLNTADNAVRVFYEYLQKLHTWAIWSEQQSLRFLWATLKYGIGIDKCLAFENSVTTNFRWLSARYNNQLYKIFAKNPRIQYYYLQPLNAYKMAPQRSVKMRMYHGFRSSAYNDIKCLCDSIVAVHNMCTKFMPEFIPEDQYYRIYEMLLGRQDLVQLERDGSGHRLLLEKDTSSRKIIEFADICSQWEQIEGLMEESVEQLRTLFPLIVERNEDPNHELCSTCICGLLVTDVDPTTLNTVRCLICSCALHTACAQYTTFIEMVEKKHRRGFFACLRCVRSARPPLDDLSEYARSDMLTATTQSIEWYTLTKFFKTVLEVKSYFDALDIDALTNQQFRVEANIVLNQEVYDEATYNKILNHPAYDNYFTDVQTRRMEIVRRFTAIRRMYMYCQPLIFAAAGSRPRGNPKPKPSIMNRKNLYSEFDNLHCSAERCLRPFGKIQGYRCITKNCLNFYHNMCATWNDNEIDNLEKYQCKDCIAKGIERPDRPPDHLLPPKGRKRGAKGKKAPANPRPRPQRAIMKAKNRTPAPAVPSPLVTNSLTLSRYLPSTALAPSPAVPTPSAAATRSSRAIKKPPPAATGSSSAIKKPSPAAKKTIEKDSTVVPTSSAVSASSSPAINNPSPEPTSSSPTTTKPSAAAKKTDEKDSTADGETVNSDAQSK</sequence>
<dbReference type="GO" id="GO:0046872">
    <property type="term" value="F:metal ion binding"/>
    <property type="evidence" value="ECO:0007669"/>
    <property type="project" value="UniProtKB-KW"/>
</dbReference>